<organism evidence="2 3">
    <name type="scientific">Tritrichomonas musculus</name>
    <dbReference type="NCBI Taxonomy" id="1915356"/>
    <lineage>
        <taxon>Eukaryota</taxon>
        <taxon>Metamonada</taxon>
        <taxon>Parabasalia</taxon>
        <taxon>Tritrichomonadida</taxon>
        <taxon>Tritrichomonadidae</taxon>
        <taxon>Tritrichomonas</taxon>
    </lineage>
</organism>
<accession>A0ABR2H2T4</accession>
<evidence type="ECO:0000313" key="2">
    <source>
        <dbReference type="EMBL" id="KAK8840087.1"/>
    </source>
</evidence>
<dbReference type="EMBL" id="JAPFFF010000048">
    <property type="protein sequence ID" value="KAK8840087.1"/>
    <property type="molecule type" value="Genomic_DNA"/>
</dbReference>
<protein>
    <submittedName>
        <fullName evidence="2">Uncharacterized protein</fullName>
    </submittedName>
</protein>
<evidence type="ECO:0000256" key="1">
    <source>
        <dbReference type="SAM" id="MobiDB-lite"/>
    </source>
</evidence>
<feature type="compositionally biased region" description="Acidic residues" evidence="1">
    <location>
        <begin position="176"/>
        <end position="185"/>
    </location>
</feature>
<sequence>MNDQKYLTIKRDFLAHLLDYFDDESHKKGDIAFFKTYYENLKIKENLPEFKLLLRLLLDISCYHHRRLDFFSKLDQIFSFLKSDIKETLDNTEIFLLFRDQNRILLFFLMEKIFTIDRIIIEKAIQLGYFKNLLYFWPEIKVILKEEQQRDPNSQFLRKMEKTLDDLSSSDYSDVEKEEEEEEEEAKEKEDFIERMENYILMEEPDFYNDLEEKRLEGENGSRLAYLIRKDLVEEFIILVNQCNISLSNYQIKRSFFETHSRLSYTVHLIEYAIFFGSIQIFNYLRMSDSKLYDYYFYYAIHSNSPEMISIMEEENFYHAKSNQKNKKEYDDCLNLLKTSIRCFHNDVAEYIKDNYFDDDVLNLYNIISEAIIKNNYAFFPNNFFKKEIMRLSCKYDNVNLFKILLTDEKFKEFIGNEIFFIILF</sequence>
<name>A0ABR2H2T4_9EUKA</name>
<keyword evidence="3" id="KW-1185">Reference proteome</keyword>
<evidence type="ECO:0000313" key="3">
    <source>
        <dbReference type="Proteomes" id="UP001470230"/>
    </source>
</evidence>
<feature type="region of interest" description="Disordered" evidence="1">
    <location>
        <begin position="167"/>
        <end position="188"/>
    </location>
</feature>
<gene>
    <name evidence="2" type="ORF">M9Y10_031024</name>
</gene>
<proteinExistence type="predicted"/>
<comment type="caution">
    <text evidence="2">The sequence shown here is derived from an EMBL/GenBank/DDBJ whole genome shotgun (WGS) entry which is preliminary data.</text>
</comment>
<dbReference type="Proteomes" id="UP001470230">
    <property type="component" value="Unassembled WGS sequence"/>
</dbReference>
<reference evidence="2 3" key="1">
    <citation type="submission" date="2024-04" db="EMBL/GenBank/DDBJ databases">
        <title>Tritrichomonas musculus Genome.</title>
        <authorList>
            <person name="Alves-Ferreira E."/>
            <person name="Grigg M."/>
            <person name="Lorenzi H."/>
            <person name="Galac M."/>
        </authorList>
    </citation>
    <scope>NUCLEOTIDE SEQUENCE [LARGE SCALE GENOMIC DNA]</scope>
    <source>
        <strain evidence="2 3">EAF2021</strain>
    </source>
</reference>